<dbReference type="HAMAP" id="MF_02111">
    <property type="entry name" value="Pup_ligase"/>
    <property type="match status" value="1"/>
</dbReference>
<dbReference type="GO" id="GO:0070490">
    <property type="term" value="P:protein pupylation"/>
    <property type="evidence" value="ECO:0007669"/>
    <property type="project" value="UniProtKB-UniRule"/>
</dbReference>
<evidence type="ECO:0000256" key="8">
    <source>
        <dbReference type="NCBIfam" id="TIGR03686"/>
    </source>
</evidence>
<feature type="active site" description="Proton acceptor" evidence="7 9">
    <location>
        <position position="57"/>
    </location>
</feature>
<comment type="pathway">
    <text evidence="7">Protein modification; protein pupylation.</text>
</comment>
<comment type="pathway">
    <text evidence="7">Protein degradation; proteasomal Pup-dependent pathway.</text>
</comment>
<feature type="binding site" evidence="7">
    <location>
        <position position="63"/>
    </location>
    <ligand>
        <name>Mg(2+)</name>
        <dbReference type="ChEBI" id="CHEBI:18420"/>
    </ligand>
</feature>
<dbReference type="AlphaFoldDB" id="A0A5N8XIJ3"/>
<dbReference type="PANTHER" id="PTHR42307:SF3">
    <property type="entry name" value="PUP--PROTEIN LIGASE"/>
    <property type="match status" value="1"/>
</dbReference>
<evidence type="ECO:0000313" key="10">
    <source>
        <dbReference type="EMBL" id="MPY59293.1"/>
    </source>
</evidence>
<dbReference type="GO" id="GO:0019941">
    <property type="term" value="P:modification-dependent protein catabolic process"/>
    <property type="evidence" value="ECO:0007669"/>
    <property type="project" value="UniProtKB-UniRule"/>
</dbReference>
<dbReference type="GO" id="GO:0016879">
    <property type="term" value="F:ligase activity, forming carbon-nitrogen bonds"/>
    <property type="evidence" value="ECO:0007669"/>
    <property type="project" value="UniProtKB-UniRule"/>
</dbReference>
<feature type="binding site" evidence="7">
    <location>
        <position position="53"/>
    </location>
    <ligand>
        <name>ATP</name>
        <dbReference type="ChEBI" id="CHEBI:30616"/>
    </ligand>
</feature>
<protein>
    <recommendedName>
        <fullName evidence="7 8">Pup--protein ligase</fullName>
        <ecNumber evidence="7 8">6.3.1.19</ecNumber>
    </recommendedName>
    <alternativeName>
        <fullName evidence="7">Proteasome accessory factor A</fullName>
    </alternativeName>
    <alternativeName>
        <fullName evidence="7">Pup-conjugating enzyme</fullName>
    </alternativeName>
</protein>
<dbReference type="GO" id="GO:0000287">
    <property type="term" value="F:magnesium ion binding"/>
    <property type="evidence" value="ECO:0007669"/>
    <property type="project" value="UniProtKB-UniRule"/>
</dbReference>
<dbReference type="GO" id="GO:0019787">
    <property type="term" value="F:ubiquitin-like protein transferase activity"/>
    <property type="evidence" value="ECO:0007669"/>
    <property type="project" value="UniProtKB-UniRule"/>
</dbReference>
<comment type="caution">
    <text evidence="10">The sequence shown here is derived from an EMBL/GenBank/DDBJ whole genome shotgun (WGS) entry which is preliminary data.</text>
</comment>
<dbReference type="EMBL" id="VJZC01000130">
    <property type="protein sequence ID" value="MPY59293.1"/>
    <property type="molecule type" value="Genomic_DNA"/>
</dbReference>
<sequence>MDRRIFGLENEYGVTCTFRGQRRLSPDEVARYLFRRVVSWGRSSNVFLRNGARLYLDVGSHPEYATPECDNVTELVTHDKAGERILEGLLVDAERRLHEEGIAGDVYLFKNNTDSAGNSYGCHENYLVARHGEFSRLADILIPFLVTRQLLCGAGKVLQTPRGAVYCVSQRAEHIWEGVSSATTRSRPIINTRDEPHADAERYRRLHVIVGDSNMSETTMLLKVGATDLVLRMIEAGTVMRDLTLENPIRAIREVSHDITGRRKVRLASGREASALEVQREYYEKAVDFCERRGIRTGTVEQVLELWGRTLDSIESEDLDRIGTEIDWVMKYKLIERYRAKHNMTMSHPRVAQIDLAYHDIHRRRGLYYLLEKKGQATRICNDLKIFEGKSVPPQTTRARLRGDFIRRAQEQRRDFTVDWVHLKLNDQAQRTVLCKDPFRSVDDRVEKLIAGM</sequence>
<dbReference type="GO" id="GO:0005524">
    <property type="term" value="F:ATP binding"/>
    <property type="evidence" value="ECO:0007669"/>
    <property type="project" value="UniProtKB-UniRule"/>
</dbReference>
<dbReference type="PANTHER" id="PTHR42307">
    <property type="entry name" value="PUP DEAMIDASE/DEPUPYLASE"/>
    <property type="match status" value="1"/>
</dbReference>
<dbReference type="Pfam" id="PF03136">
    <property type="entry name" value="Pup_ligase"/>
    <property type="match status" value="1"/>
</dbReference>
<feature type="binding site" evidence="7">
    <location>
        <position position="66"/>
    </location>
    <ligand>
        <name>ATP</name>
        <dbReference type="ChEBI" id="CHEBI:30616"/>
    </ligand>
</feature>
<keyword evidence="11" id="KW-1185">Reference proteome</keyword>
<reference evidence="10 11" key="1">
    <citation type="submission" date="2019-07" db="EMBL/GenBank/DDBJ databases">
        <title>New species of Amycolatopsis and Streptomyces.</title>
        <authorList>
            <person name="Duangmal K."/>
            <person name="Teo W.F.A."/>
            <person name="Lipun K."/>
        </authorList>
    </citation>
    <scope>NUCLEOTIDE SEQUENCE [LARGE SCALE GENOMIC DNA]</scope>
    <source>
        <strain evidence="10 11">NBRC 106415</strain>
    </source>
</reference>
<evidence type="ECO:0000256" key="1">
    <source>
        <dbReference type="ARBA" id="ARBA00022598"/>
    </source>
</evidence>
<organism evidence="10 11">
    <name type="scientific">Streptomyces spongiae</name>
    <dbReference type="NCBI Taxonomy" id="565072"/>
    <lineage>
        <taxon>Bacteria</taxon>
        <taxon>Bacillati</taxon>
        <taxon>Actinomycetota</taxon>
        <taxon>Actinomycetes</taxon>
        <taxon>Kitasatosporales</taxon>
        <taxon>Streptomycetaceae</taxon>
        <taxon>Streptomyces</taxon>
    </lineage>
</organism>
<keyword evidence="5 7" id="KW-0067">ATP-binding</keyword>
<keyword evidence="6 7" id="KW-0460">Magnesium</keyword>
<feature type="binding site" evidence="7">
    <location>
        <position position="420"/>
    </location>
    <ligand>
        <name>ATP</name>
        <dbReference type="ChEBI" id="CHEBI:30616"/>
    </ligand>
</feature>
<dbReference type="NCBIfam" id="TIGR03686">
    <property type="entry name" value="pupylate_PafA"/>
    <property type="match status" value="1"/>
</dbReference>
<dbReference type="UniPathway" id="UPA00998"/>
<accession>A0A5N8XIJ3</accession>
<evidence type="ECO:0000256" key="9">
    <source>
        <dbReference type="PIRSR" id="PIRSR018077-1"/>
    </source>
</evidence>
<dbReference type="PIRSF" id="PIRSF018077">
    <property type="entry name" value="UCP018077"/>
    <property type="match status" value="1"/>
</dbReference>
<dbReference type="InterPro" id="IPR004347">
    <property type="entry name" value="Pup_ligase/deamidase"/>
</dbReference>
<dbReference type="RefSeq" id="WP_037670540.1">
    <property type="nucleotide sequence ID" value="NZ_VJZC01000130.1"/>
</dbReference>
<keyword evidence="1 7" id="KW-0436">Ligase</keyword>
<keyword evidence="2 7" id="KW-0479">Metal-binding</keyword>
<evidence type="ECO:0000256" key="2">
    <source>
        <dbReference type="ARBA" id="ARBA00022723"/>
    </source>
</evidence>
<name>A0A5N8XIJ3_9ACTN</name>
<evidence type="ECO:0000256" key="6">
    <source>
        <dbReference type="ARBA" id="ARBA00022842"/>
    </source>
</evidence>
<dbReference type="EC" id="6.3.1.19" evidence="7 8"/>
<feature type="binding site" evidence="7">
    <location>
        <position position="9"/>
    </location>
    <ligand>
        <name>Mg(2+)</name>
        <dbReference type="ChEBI" id="CHEBI:18420"/>
    </ligand>
</feature>
<proteinExistence type="inferred from homology"/>
<comment type="function">
    <text evidence="7">Catalyzes the covalent attachment of the prokaryotic ubiquitin-like protein modifier Pup to the proteasomal substrate proteins, thereby targeting them for proteasomal degradation. This tagging system is termed pupylation. The ligation reaction involves the side-chain carboxylate of the C-terminal glutamate of Pup and the side-chain amino group of a substrate lysine.</text>
</comment>
<comment type="catalytic activity">
    <reaction evidence="7">
        <text>ATP + [prokaryotic ubiquitin-like protein]-L-glutamate + [protein]-L-lysine = ADP + phosphate + N(6)-([prokaryotic ubiquitin-like protein]-gamma-L-glutamyl)-[protein]-L-lysine.</text>
        <dbReference type="EC" id="6.3.1.19"/>
    </reaction>
</comment>
<evidence type="ECO:0000256" key="4">
    <source>
        <dbReference type="ARBA" id="ARBA00022786"/>
    </source>
</evidence>
<dbReference type="UniPathway" id="UPA00997"/>
<evidence type="ECO:0000256" key="5">
    <source>
        <dbReference type="ARBA" id="ARBA00022840"/>
    </source>
</evidence>
<comment type="miscellaneous">
    <text evidence="7">The reaction mechanism probably proceeds via the activation of Pup by phosphorylation of its C-terminal glutamate, which is then subject to nucleophilic attack by the substrate lysine, resulting in an isopeptide bond and the release of phosphate as a good leaving group.</text>
</comment>
<keyword evidence="3 7" id="KW-0547">Nucleotide-binding</keyword>
<keyword evidence="4 7" id="KW-0833">Ubl conjugation pathway</keyword>
<dbReference type="GO" id="GO:0010498">
    <property type="term" value="P:proteasomal protein catabolic process"/>
    <property type="evidence" value="ECO:0007669"/>
    <property type="project" value="UniProtKB-UniRule"/>
</dbReference>
<feature type="binding site" evidence="7">
    <location>
        <position position="55"/>
    </location>
    <ligand>
        <name>Mg(2+)</name>
        <dbReference type="ChEBI" id="CHEBI:18420"/>
    </ligand>
</feature>
<evidence type="ECO:0000256" key="7">
    <source>
        <dbReference type="HAMAP-Rule" id="MF_02111"/>
    </source>
</evidence>
<dbReference type="OrthoDB" id="9760627at2"/>
<evidence type="ECO:0000313" key="11">
    <source>
        <dbReference type="Proteomes" id="UP000400924"/>
    </source>
</evidence>
<gene>
    <name evidence="7 10" type="primary">pafA</name>
    <name evidence="10" type="ORF">FNH08_19615</name>
</gene>
<dbReference type="InterPro" id="IPR022279">
    <property type="entry name" value="Pup_ligase"/>
</dbReference>
<comment type="similarity">
    <text evidence="7">Belongs to the Pup ligase/Pup deamidase family. Pup-conjugating enzyme subfamily.</text>
</comment>
<evidence type="ECO:0000256" key="3">
    <source>
        <dbReference type="ARBA" id="ARBA00022741"/>
    </source>
</evidence>
<dbReference type="Proteomes" id="UP000400924">
    <property type="component" value="Unassembled WGS sequence"/>
</dbReference>